<dbReference type="EMBL" id="FQYO01000003">
    <property type="protein sequence ID" value="SHI83705.1"/>
    <property type="molecule type" value="Genomic_DNA"/>
</dbReference>
<evidence type="ECO:0000313" key="3">
    <source>
        <dbReference type="Proteomes" id="UP000184292"/>
    </source>
</evidence>
<keyword evidence="3" id="KW-1185">Reference proteome</keyword>
<evidence type="ECO:0000313" key="2">
    <source>
        <dbReference type="EMBL" id="SHI83705.1"/>
    </source>
</evidence>
<reference evidence="2 3" key="1">
    <citation type="submission" date="2016-11" db="EMBL/GenBank/DDBJ databases">
        <authorList>
            <person name="Jaros S."/>
            <person name="Januszkiewicz K."/>
            <person name="Wedrychowicz H."/>
        </authorList>
    </citation>
    <scope>NUCLEOTIDE SEQUENCE [LARGE SCALE GENOMIC DNA]</scope>
    <source>
        <strain evidence="2 3">DSM 100565</strain>
    </source>
</reference>
<dbReference type="OrthoDB" id="7838347at2"/>
<dbReference type="InterPro" id="IPR045524">
    <property type="entry name" value="DUF6473"/>
</dbReference>
<dbReference type="Pfam" id="PF20078">
    <property type="entry name" value="DUF6473"/>
    <property type="match status" value="1"/>
</dbReference>
<proteinExistence type="predicted"/>
<dbReference type="Proteomes" id="UP000184292">
    <property type="component" value="Unassembled WGS sequence"/>
</dbReference>
<dbReference type="STRING" id="1447782.SAMN05444417_1956"/>
<organism evidence="2 3">
    <name type="scientific">Wenxinia saemankumensis</name>
    <dbReference type="NCBI Taxonomy" id="1447782"/>
    <lineage>
        <taxon>Bacteria</taxon>
        <taxon>Pseudomonadati</taxon>
        <taxon>Pseudomonadota</taxon>
        <taxon>Alphaproteobacteria</taxon>
        <taxon>Rhodobacterales</taxon>
        <taxon>Roseobacteraceae</taxon>
        <taxon>Wenxinia</taxon>
    </lineage>
</organism>
<name>A0A1M6EDZ7_9RHOB</name>
<dbReference type="RefSeq" id="WP_073330268.1">
    <property type="nucleotide sequence ID" value="NZ_FQYO01000003.1"/>
</dbReference>
<dbReference type="AlphaFoldDB" id="A0A1M6EDZ7"/>
<sequence length="283" mass="30163">MALARVRLPDDGWPTCTYGASRLRFRGPPRPLTGGYIACLGGGDTIGGEVRRPWPEVLERALARPCLNLGLANASPDAFLNDPGLLDLVRGAELTVIEAVGAQNMTNRLYAVHPRRNDRFIGARPPLEALFPEVDFADFCFTRHMLGTLAGLSRRRFSIVRAELQQAWIGRMRQLIAAAGGRAVLAWLAPAAPPRGPEEGGTLGPDPLFVTAEMLSALRGDLAALWIRPAPGPGDSEDRRHDRIGAALAGLSGPLLEAQAGQEGAYSFSVSSGTAVKRSATSP</sequence>
<evidence type="ECO:0000259" key="1">
    <source>
        <dbReference type="Pfam" id="PF20078"/>
    </source>
</evidence>
<protein>
    <recommendedName>
        <fullName evidence="1">DUF6473 domain-containing protein</fullName>
    </recommendedName>
</protein>
<accession>A0A1M6EDZ7</accession>
<feature type="domain" description="DUF6473" evidence="1">
    <location>
        <begin position="15"/>
        <end position="225"/>
    </location>
</feature>
<gene>
    <name evidence="2" type="ORF">SAMN05444417_1956</name>
</gene>